<dbReference type="InterPro" id="IPR036179">
    <property type="entry name" value="Ig-like_dom_sf"/>
</dbReference>
<dbReference type="AlphaFoldDB" id="A0A0L7RA19"/>
<accession>A0A0L7RA19</accession>
<dbReference type="SMART" id="SM00408">
    <property type="entry name" value="IGc2"/>
    <property type="match status" value="1"/>
</dbReference>
<dbReference type="PANTHER" id="PTHR45080">
    <property type="entry name" value="CONTACTIN 5"/>
    <property type="match status" value="1"/>
</dbReference>
<evidence type="ECO:0000313" key="7">
    <source>
        <dbReference type="Proteomes" id="UP000053825"/>
    </source>
</evidence>
<proteinExistence type="predicted"/>
<reference evidence="6 7" key="1">
    <citation type="submission" date="2015-07" db="EMBL/GenBank/DDBJ databases">
        <title>The genome of Habropoda laboriosa.</title>
        <authorList>
            <person name="Pan H."/>
            <person name="Kapheim K."/>
        </authorList>
    </citation>
    <scope>NUCLEOTIDE SEQUENCE [LARGE SCALE GENOMIC DNA]</scope>
    <source>
        <strain evidence="6">0110345459</strain>
    </source>
</reference>
<evidence type="ECO:0000256" key="2">
    <source>
        <dbReference type="ARBA" id="ARBA00023157"/>
    </source>
</evidence>
<dbReference type="PROSITE" id="PS50835">
    <property type="entry name" value="IG_LIKE"/>
    <property type="match status" value="1"/>
</dbReference>
<dbReference type="Pfam" id="PF13927">
    <property type="entry name" value="Ig_3"/>
    <property type="match status" value="1"/>
</dbReference>
<dbReference type="GO" id="GO:0007156">
    <property type="term" value="P:homophilic cell adhesion via plasma membrane adhesion molecules"/>
    <property type="evidence" value="ECO:0007669"/>
    <property type="project" value="TreeGrafter"/>
</dbReference>
<keyword evidence="7" id="KW-1185">Reference proteome</keyword>
<dbReference type="InterPro" id="IPR013783">
    <property type="entry name" value="Ig-like_fold"/>
</dbReference>
<dbReference type="SUPFAM" id="SSF48726">
    <property type="entry name" value="Immunoglobulin"/>
    <property type="match status" value="1"/>
</dbReference>
<gene>
    <name evidence="6" type="ORF">WH47_11123</name>
</gene>
<feature type="domain" description="Ig-like" evidence="5">
    <location>
        <begin position="49"/>
        <end position="164"/>
    </location>
</feature>
<organism evidence="6 7">
    <name type="scientific">Habropoda laboriosa</name>
    <dbReference type="NCBI Taxonomy" id="597456"/>
    <lineage>
        <taxon>Eukaryota</taxon>
        <taxon>Metazoa</taxon>
        <taxon>Ecdysozoa</taxon>
        <taxon>Arthropoda</taxon>
        <taxon>Hexapoda</taxon>
        <taxon>Insecta</taxon>
        <taxon>Pterygota</taxon>
        <taxon>Neoptera</taxon>
        <taxon>Endopterygota</taxon>
        <taxon>Hymenoptera</taxon>
        <taxon>Apocrita</taxon>
        <taxon>Aculeata</taxon>
        <taxon>Apoidea</taxon>
        <taxon>Anthophila</taxon>
        <taxon>Apidae</taxon>
        <taxon>Habropoda</taxon>
    </lineage>
</organism>
<dbReference type="OrthoDB" id="6127080at2759"/>
<evidence type="ECO:0000256" key="1">
    <source>
        <dbReference type="ARBA" id="ARBA00022729"/>
    </source>
</evidence>
<dbReference type="CDD" id="cd00096">
    <property type="entry name" value="Ig"/>
    <property type="match status" value="1"/>
</dbReference>
<dbReference type="InterPro" id="IPR007110">
    <property type="entry name" value="Ig-like_dom"/>
</dbReference>
<protein>
    <recommendedName>
        <fullName evidence="5">Ig-like domain-containing protein</fullName>
    </recommendedName>
</protein>
<dbReference type="GO" id="GO:0005886">
    <property type="term" value="C:plasma membrane"/>
    <property type="evidence" value="ECO:0007669"/>
    <property type="project" value="TreeGrafter"/>
</dbReference>
<keyword evidence="3" id="KW-0393">Immunoglobulin domain</keyword>
<feature type="signal peptide" evidence="4">
    <location>
        <begin position="1"/>
        <end position="23"/>
    </location>
</feature>
<name>A0A0L7RA19_9HYME</name>
<dbReference type="PANTHER" id="PTHR45080:SF8">
    <property type="entry name" value="IG-LIKE DOMAIN-CONTAINING PROTEIN"/>
    <property type="match status" value="1"/>
</dbReference>
<keyword evidence="2" id="KW-1015">Disulfide bond</keyword>
<keyword evidence="1 4" id="KW-0732">Signal</keyword>
<dbReference type="Gene3D" id="2.60.40.10">
    <property type="entry name" value="Immunoglobulins"/>
    <property type="match status" value="1"/>
</dbReference>
<evidence type="ECO:0000256" key="3">
    <source>
        <dbReference type="ARBA" id="ARBA00023319"/>
    </source>
</evidence>
<evidence type="ECO:0000259" key="5">
    <source>
        <dbReference type="PROSITE" id="PS50835"/>
    </source>
</evidence>
<dbReference type="Proteomes" id="UP000053825">
    <property type="component" value="Unassembled WGS sequence"/>
</dbReference>
<dbReference type="EMBL" id="KQ414619">
    <property type="protein sequence ID" value="KOC67722.1"/>
    <property type="molecule type" value="Genomic_DNA"/>
</dbReference>
<feature type="chain" id="PRO_5005575220" description="Ig-like domain-containing protein" evidence="4">
    <location>
        <begin position="24"/>
        <end position="168"/>
    </location>
</feature>
<sequence length="168" mass="19364">MPRSMVMLFLLTILLLNSQEILGRRGRGRSKARSRVQIGLPITGKYRDPESDQYYNNHNGAKILLASHFDLEYVLGHKIAFLCIARGNPRPHITWFKDGAEIYTHLYLHVEISYVKVHEWQIGTDKVKSKLEIDPATQMDAGVYECTADNKYSIDRRSFKTDFSIAFD</sequence>
<evidence type="ECO:0000313" key="6">
    <source>
        <dbReference type="EMBL" id="KOC67722.1"/>
    </source>
</evidence>
<evidence type="ECO:0000256" key="4">
    <source>
        <dbReference type="SAM" id="SignalP"/>
    </source>
</evidence>
<dbReference type="InterPro" id="IPR003598">
    <property type="entry name" value="Ig_sub2"/>
</dbReference>
<dbReference type="InterPro" id="IPR050958">
    <property type="entry name" value="Cell_Adh-Cytoskel_Orgn"/>
</dbReference>